<feature type="binding site" evidence="6">
    <location>
        <begin position="177"/>
        <end position="179"/>
    </location>
    <ligand>
        <name>ATP</name>
        <dbReference type="ChEBI" id="CHEBI:30616"/>
    </ligand>
</feature>
<evidence type="ECO:0000256" key="2">
    <source>
        <dbReference type="ARBA" id="ARBA00022741"/>
    </source>
</evidence>
<keyword evidence="3 6" id="KW-0067">ATP-binding</keyword>
<dbReference type="PANTHER" id="PTHR42749:SF1">
    <property type="entry name" value="CELL SHAPE-DETERMINING PROTEIN MREB"/>
    <property type="match status" value="1"/>
</dbReference>
<reference evidence="8" key="1">
    <citation type="submission" date="2018-05" db="EMBL/GenBank/DDBJ databases">
        <title>Genome Sequencing of selected type strains of the family Eggerthellaceae.</title>
        <authorList>
            <person name="Danylec N."/>
            <person name="Stoll D.A."/>
            <person name="Doetsch A."/>
            <person name="Huch M."/>
        </authorList>
    </citation>
    <scope>NUCLEOTIDE SEQUENCE [LARGE SCALE GENOMIC DNA]</scope>
    <source>
        <strain evidence="8">DSM 17537</strain>
    </source>
</reference>
<dbReference type="RefSeq" id="WP_123197411.1">
    <property type="nucleotide sequence ID" value="NZ_QICB01000001.1"/>
</dbReference>
<comment type="similarity">
    <text evidence="5 6">Belongs to the FtsA/MreB family.</text>
</comment>
<name>A0A3N0AIB9_9ACTN</name>
<evidence type="ECO:0000256" key="1">
    <source>
        <dbReference type="ARBA" id="ARBA00022490"/>
    </source>
</evidence>
<sequence length="358" mass="38168">MSFMDFISNLTGGFGGFGGSSSSDLAIDLGTANTLVAVTGQGVVLNEPSVVAIERSTHRVLAVGHEAKQMINHTPDAFSAEHPLRDGVIADYDVTEAMLSAFINKAIERRYPWQAKPRIVICIPCGATSVEKRAVFEAAIQSGARQAYLIEEPMAAAMGADLPVTEPTGSMVVDIGGGTTEVAVISLGGIVTSSSLRLAGNKMDEAIAMHLRDLLGIKVGERTAEIIKIKIGSILPFEDGREKDMIISGQDVVTEQPREVTIQSEDVRAALQPPIEEMVVHIKETFKKTNPDLASDIISNGILLTGGGGLLSGLDRFLTQRLEIPVWTSETALTNVAMGCLKVLETPSALKQTLMRSK</sequence>
<dbReference type="GO" id="GO:0000902">
    <property type="term" value="P:cell morphogenesis"/>
    <property type="evidence" value="ECO:0007669"/>
    <property type="project" value="InterPro"/>
</dbReference>
<comment type="function">
    <text evidence="6">Forms membrane-associated dynamic filaments that are essential for cell shape determination. Acts by regulating cell wall synthesis and cell elongation, and thus cell shape. A feedback loop between cell geometry and MreB localization may maintain elongated cell shape by targeting cell wall growth to regions of negative cell wall curvature.</text>
</comment>
<accession>A0A3N0AIB9</accession>
<evidence type="ECO:0000256" key="5">
    <source>
        <dbReference type="ARBA" id="ARBA00023458"/>
    </source>
</evidence>
<gene>
    <name evidence="6" type="primary">mreB</name>
    <name evidence="7" type="ORF">DMP07_01655</name>
</gene>
<dbReference type="PRINTS" id="PR01652">
    <property type="entry name" value="SHAPEPROTEIN"/>
</dbReference>
<evidence type="ECO:0000313" key="7">
    <source>
        <dbReference type="EMBL" id="RNL21570.1"/>
    </source>
</evidence>
<evidence type="ECO:0000256" key="3">
    <source>
        <dbReference type="ARBA" id="ARBA00022840"/>
    </source>
</evidence>
<dbReference type="AlphaFoldDB" id="A0A3N0AIB9"/>
<dbReference type="GO" id="GO:0005737">
    <property type="term" value="C:cytoplasm"/>
    <property type="evidence" value="ECO:0007669"/>
    <property type="project" value="UniProtKB-SubCell"/>
</dbReference>
<keyword evidence="1 6" id="KW-0963">Cytoplasm</keyword>
<feature type="binding site" evidence="6">
    <location>
        <begin position="31"/>
        <end position="33"/>
    </location>
    <ligand>
        <name>ATP</name>
        <dbReference type="ChEBI" id="CHEBI:30616"/>
    </ligand>
</feature>
<keyword evidence="2 6" id="KW-0547">Nucleotide-binding</keyword>
<comment type="subcellular location">
    <subcellularLocation>
        <location evidence="6">Cytoplasm</location>
    </subcellularLocation>
    <text evidence="6">Membrane-associated.</text>
</comment>
<evidence type="ECO:0000256" key="6">
    <source>
        <dbReference type="HAMAP-Rule" id="MF_02207"/>
    </source>
</evidence>
<feature type="binding site" evidence="6">
    <location>
        <begin position="225"/>
        <end position="228"/>
    </location>
    <ligand>
        <name>ATP</name>
        <dbReference type="ChEBI" id="CHEBI:30616"/>
    </ligand>
</feature>
<dbReference type="Gene3D" id="3.30.420.40">
    <property type="match status" value="2"/>
</dbReference>
<keyword evidence="8" id="KW-1185">Reference proteome</keyword>
<dbReference type="SUPFAM" id="SSF53067">
    <property type="entry name" value="Actin-like ATPase domain"/>
    <property type="match status" value="2"/>
</dbReference>
<dbReference type="EMBL" id="QICB01000001">
    <property type="protein sequence ID" value="RNL21570.1"/>
    <property type="molecule type" value="Genomic_DNA"/>
</dbReference>
<dbReference type="InterPro" id="IPR056546">
    <property type="entry name" value="MreB_MamK-like"/>
</dbReference>
<feature type="binding site" evidence="6">
    <location>
        <begin position="307"/>
        <end position="310"/>
    </location>
    <ligand>
        <name>ATP</name>
        <dbReference type="ChEBI" id="CHEBI:30616"/>
    </ligand>
</feature>
<dbReference type="OrthoDB" id="9768127at2"/>
<proteinExistence type="inferred from homology"/>
<dbReference type="HAMAP" id="MF_02207">
    <property type="entry name" value="MreB"/>
    <property type="match status" value="1"/>
</dbReference>
<dbReference type="Pfam" id="PF06723">
    <property type="entry name" value="MreB_Mbl"/>
    <property type="match status" value="1"/>
</dbReference>
<dbReference type="GO" id="GO:0008360">
    <property type="term" value="P:regulation of cell shape"/>
    <property type="evidence" value="ECO:0007669"/>
    <property type="project" value="UniProtKB-UniRule"/>
</dbReference>
<dbReference type="NCBIfam" id="TIGR00904">
    <property type="entry name" value="mreB"/>
    <property type="match status" value="1"/>
</dbReference>
<evidence type="ECO:0000256" key="4">
    <source>
        <dbReference type="ARBA" id="ARBA00022960"/>
    </source>
</evidence>
<dbReference type="GO" id="GO:0005524">
    <property type="term" value="F:ATP binding"/>
    <property type="evidence" value="ECO:0007669"/>
    <property type="project" value="UniProtKB-KW"/>
</dbReference>
<dbReference type="Proteomes" id="UP000267368">
    <property type="component" value="Unassembled WGS sequence"/>
</dbReference>
<keyword evidence="4 6" id="KW-0133">Cell shape</keyword>
<dbReference type="InterPro" id="IPR043129">
    <property type="entry name" value="ATPase_NBD"/>
</dbReference>
<dbReference type="NCBIfam" id="NF010539">
    <property type="entry name" value="PRK13927.1"/>
    <property type="match status" value="1"/>
</dbReference>
<dbReference type="PANTHER" id="PTHR42749">
    <property type="entry name" value="CELL SHAPE-DETERMINING PROTEIN MREB"/>
    <property type="match status" value="1"/>
</dbReference>
<dbReference type="CDD" id="cd10225">
    <property type="entry name" value="ASKHA_NBD_MreB-like"/>
    <property type="match status" value="1"/>
</dbReference>
<comment type="caution">
    <text evidence="7">The sequence shown here is derived from an EMBL/GenBank/DDBJ whole genome shotgun (WGS) entry which is preliminary data.</text>
</comment>
<dbReference type="InterPro" id="IPR004753">
    <property type="entry name" value="MreB"/>
</dbReference>
<evidence type="ECO:0000313" key="8">
    <source>
        <dbReference type="Proteomes" id="UP000267368"/>
    </source>
</evidence>
<organism evidence="7 8">
    <name type="scientific">Slackia faecicanis</name>
    <dbReference type="NCBI Taxonomy" id="255723"/>
    <lineage>
        <taxon>Bacteria</taxon>
        <taxon>Bacillati</taxon>
        <taxon>Actinomycetota</taxon>
        <taxon>Coriobacteriia</taxon>
        <taxon>Eggerthellales</taxon>
        <taxon>Eggerthellaceae</taxon>
        <taxon>Slackia</taxon>
    </lineage>
</organism>
<protein>
    <recommendedName>
        <fullName evidence="6">Cell shape-determining protein MreB</fullName>
    </recommendedName>
</protein>
<comment type="subunit">
    <text evidence="6">Forms polymers.</text>
</comment>